<feature type="transmembrane region" description="Helical" evidence="6">
    <location>
        <begin position="21"/>
        <end position="44"/>
    </location>
</feature>
<dbReference type="GO" id="GO:0005886">
    <property type="term" value="C:plasma membrane"/>
    <property type="evidence" value="ECO:0007669"/>
    <property type="project" value="UniProtKB-SubCell"/>
</dbReference>
<evidence type="ECO:0000256" key="4">
    <source>
        <dbReference type="ARBA" id="ARBA00022989"/>
    </source>
</evidence>
<sequence length="447" mass="50173">MNNTLLILKQEYLKRVKKKSFIILTILMPFLIAGVYGLVIYFSIKDDTEERTIAVYDATNLFLGEFSEEGTTSYHFIPKNEYETLKTNLKGSGYYGLLFIPSDIYSNNQAQLFSEKQLPFELTEQIERKLSRFIENDKRQKVIEESGIPDLEERLSKTRTSVNLSTLKVSQSGETKKSSSVVAFIASYAMGLLIYFFVFMYGAMVMRSVMEEKKSRIIEVIISSVKPSQLMAGKIIGTALVGLTQVAIWLVLGGIGLVVVQSFFFTPESAQQMGQSIMESQGQMNPAAMQAAQPNQVKEVMEMIGNLNLPLILFAFVFYFLAGYLLYSALLGAVGAAVDNDEDSQQMVFPVTFPLILSIMLLFPIAKNPEGPLAFWCSIIPFTSPVAMMARVPYEIPVWELLLSMGLLVLTTIVCIMAAAKIYRIGLLMYGKKVNIKELIKWLRYKG</sequence>
<dbReference type="RefSeq" id="WP_045031791.1">
    <property type="nucleotide sequence ID" value="NZ_JRHC01000004.1"/>
</dbReference>
<feature type="domain" description="ABC-2 type transporter transmembrane" evidence="7">
    <location>
        <begin position="19"/>
        <end position="420"/>
    </location>
</feature>
<dbReference type="InterPro" id="IPR051449">
    <property type="entry name" value="ABC-2_transporter_component"/>
</dbReference>
<dbReference type="Pfam" id="PF12698">
    <property type="entry name" value="ABC2_membrane_3"/>
    <property type="match status" value="1"/>
</dbReference>
<dbReference type="InterPro" id="IPR013525">
    <property type="entry name" value="ABC2_TM"/>
</dbReference>
<name>A0A0D8J8D1_9BACT</name>
<evidence type="ECO:0000256" key="2">
    <source>
        <dbReference type="ARBA" id="ARBA00022475"/>
    </source>
</evidence>
<gene>
    <name evidence="8" type="ORF">LH29_17380</name>
</gene>
<dbReference type="AlphaFoldDB" id="A0A0D8J8D1"/>
<comment type="caution">
    <text evidence="8">The sequence shown here is derived from an EMBL/GenBank/DDBJ whole genome shotgun (WGS) entry which is preliminary data.</text>
</comment>
<keyword evidence="5 6" id="KW-0472">Membrane</keyword>
<evidence type="ECO:0000313" key="8">
    <source>
        <dbReference type="EMBL" id="KJF43142.1"/>
    </source>
</evidence>
<dbReference type="PATRIC" id="fig|1544798.3.peg.3641"/>
<proteinExistence type="predicted"/>
<dbReference type="STRING" id="1544798.LH29_17380"/>
<feature type="transmembrane region" description="Helical" evidence="6">
    <location>
        <begin position="373"/>
        <end position="390"/>
    </location>
</feature>
<dbReference type="EMBL" id="JRHC01000004">
    <property type="protein sequence ID" value="KJF43142.1"/>
    <property type="molecule type" value="Genomic_DNA"/>
</dbReference>
<keyword evidence="4 6" id="KW-1133">Transmembrane helix</keyword>
<feature type="transmembrane region" description="Helical" evidence="6">
    <location>
        <begin position="307"/>
        <end position="327"/>
    </location>
</feature>
<keyword evidence="9" id="KW-1185">Reference proteome</keyword>
<dbReference type="PANTHER" id="PTHR30294:SF29">
    <property type="entry name" value="MULTIDRUG ABC TRANSPORTER PERMEASE YBHS-RELATED"/>
    <property type="match status" value="1"/>
</dbReference>
<organism evidence="8 9">
    <name type="scientific">Draconibacterium sediminis</name>
    <dbReference type="NCBI Taxonomy" id="1544798"/>
    <lineage>
        <taxon>Bacteria</taxon>
        <taxon>Pseudomonadati</taxon>
        <taxon>Bacteroidota</taxon>
        <taxon>Bacteroidia</taxon>
        <taxon>Marinilabiliales</taxon>
        <taxon>Prolixibacteraceae</taxon>
        <taxon>Draconibacterium</taxon>
    </lineage>
</organism>
<comment type="subcellular location">
    <subcellularLocation>
        <location evidence="1">Cell membrane</location>
        <topology evidence="1">Multi-pass membrane protein</topology>
    </subcellularLocation>
</comment>
<evidence type="ECO:0000256" key="5">
    <source>
        <dbReference type="ARBA" id="ARBA00023136"/>
    </source>
</evidence>
<feature type="transmembrane region" description="Helical" evidence="6">
    <location>
        <begin position="402"/>
        <end position="423"/>
    </location>
</feature>
<feature type="transmembrane region" description="Helical" evidence="6">
    <location>
        <begin position="246"/>
        <end position="265"/>
    </location>
</feature>
<dbReference type="SUPFAM" id="SSF53850">
    <property type="entry name" value="Periplasmic binding protein-like II"/>
    <property type="match status" value="1"/>
</dbReference>
<keyword evidence="2" id="KW-1003">Cell membrane</keyword>
<dbReference type="GO" id="GO:0140359">
    <property type="term" value="F:ABC-type transporter activity"/>
    <property type="evidence" value="ECO:0007669"/>
    <property type="project" value="InterPro"/>
</dbReference>
<evidence type="ECO:0000256" key="6">
    <source>
        <dbReference type="SAM" id="Phobius"/>
    </source>
</evidence>
<evidence type="ECO:0000313" key="9">
    <source>
        <dbReference type="Proteomes" id="UP000032544"/>
    </source>
</evidence>
<reference evidence="8 9" key="1">
    <citation type="submission" date="2014-09" db="EMBL/GenBank/DDBJ databases">
        <title>Draft Genome Sequence of Draconibacterium sp. JN14CK-3.</title>
        <authorList>
            <person name="Dong C."/>
            <person name="Lai Q."/>
            <person name="Shao Z."/>
        </authorList>
    </citation>
    <scope>NUCLEOTIDE SEQUENCE [LARGE SCALE GENOMIC DNA]</scope>
    <source>
        <strain evidence="8 9">JN14CK-3</strain>
    </source>
</reference>
<dbReference type="PANTHER" id="PTHR30294">
    <property type="entry name" value="MEMBRANE COMPONENT OF ABC TRANSPORTER YHHJ-RELATED"/>
    <property type="match status" value="1"/>
</dbReference>
<feature type="transmembrane region" description="Helical" evidence="6">
    <location>
        <begin position="181"/>
        <end position="205"/>
    </location>
</feature>
<evidence type="ECO:0000259" key="7">
    <source>
        <dbReference type="Pfam" id="PF12698"/>
    </source>
</evidence>
<evidence type="ECO:0000256" key="1">
    <source>
        <dbReference type="ARBA" id="ARBA00004651"/>
    </source>
</evidence>
<dbReference type="Proteomes" id="UP000032544">
    <property type="component" value="Unassembled WGS sequence"/>
</dbReference>
<dbReference type="Gene3D" id="3.40.190.10">
    <property type="entry name" value="Periplasmic binding protein-like II"/>
    <property type="match status" value="1"/>
</dbReference>
<protein>
    <recommendedName>
        <fullName evidence="7">ABC-2 type transporter transmembrane domain-containing protein</fullName>
    </recommendedName>
</protein>
<feature type="transmembrane region" description="Helical" evidence="6">
    <location>
        <begin position="347"/>
        <end position="366"/>
    </location>
</feature>
<accession>A0A0D8J8D1</accession>
<evidence type="ECO:0000256" key="3">
    <source>
        <dbReference type="ARBA" id="ARBA00022692"/>
    </source>
</evidence>
<keyword evidence="3 6" id="KW-0812">Transmembrane</keyword>